<feature type="non-terminal residue" evidence="2">
    <location>
        <position position="310"/>
    </location>
</feature>
<evidence type="ECO:0000256" key="1">
    <source>
        <dbReference type="SAM" id="MobiDB-lite"/>
    </source>
</evidence>
<dbReference type="Proteomes" id="UP000258309">
    <property type="component" value="Unassembled WGS sequence"/>
</dbReference>
<feature type="non-terminal residue" evidence="2">
    <location>
        <position position="1"/>
    </location>
</feature>
<protein>
    <submittedName>
        <fullName evidence="2">Uncharacterized protein</fullName>
    </submittedName>
</protein>
<accession>A0A3E2H6U1</accession>
<proteinExistence type="predicted"/>
<feature type="region of interest" description="Disordered" evidence="1">
    <location>
        <begin position="195"/>
        <end position="266"/>
    </location>
</feature>
<evidence type="ECO:0000313" key="3">
    <source>
        <dbReference type="Proteomes" id="UP000258309"/>
    </source>
</evidence>
<reference evidence="2 3" key="1">
    <citation type="submission" date="2018-05" db="EMBL/GenBank/DDBJ databases">
        <title>Draft genome sequence of Scytalidium lignicola DSM 105466, a ubiquitous saprotrophic fungus.</title>
        <authorList>
            <person name="Buettner E."/>
            <person name="Gebauer A.M."/>
            <person name="Hofrichter M."/>
            <person name="Liers C."/>
            <person name="Kellner H."/>
        </authorList>
    </citation>
    <scope>NUCLEOTIDE SEQUENCE [LARGE SCALE GENOMIC DNA]</scope>
    <source>
        <strain evidence="2 3">DSM 105466</strain>
    </source>
</reference>
<dbReference type="EMBL" id="NCSJ02000140">
    <property type="protein sequence ID" value="RFU29078.1"/>
    <property type="molecule type" value="Genomic_DNA"/>
</dbReference>
<name>A0A3E2H6U1_SCYLI</name>
<comment type="caution">
    <text evidence="2">The sequence shown here is derived from an EMBL/GenBank/DDBJ whole genome shotgun (WGS) entry which is preliminary data.</text>
</comment>
<sequence>MNGTMNSTVANTVTLEQSTKNILDCSTMGIDNYLGFSVRIPIGLQVITPMVTNNSLLDEFALLFSSALGSPELACKRQVIEDALTLGPLSKVSDHHIKSATRCVAMNFATHFLDDFLQKLMTKLLLDQAEAKKIQAALTNQHEAEKLKLAEELKKKHDLELKKQKEEWDREQAELKKKHDEELRLQQEAELKKKLEEEEKEKQAEAEKKRQEAEAKKKHEEEEKMKAAEAEKNRQEEEKRKQEAAALEQMKKEEAEKNKPAGSKVEDQVVLDKLKKVGKCPQGYEWVREQGGFICSGGGHHVTDAELNQA</sequence>
<gene>
    <name evidence="2" type="ORF">B7463_g7274</name>
</gene>
<organism evidence="2 3">
    <name type="scientific">Scytalidium lignicola</name>
    <name type="common">Hyphomycete</name>
    <dbReference type="NCBI Taxonomy" id="5539"/>
    <lineage>
        <taxon>Eukaryota</taxon>
        <taxon>Fungi</taxon>
        <taxon>Dikarya</taxon>
        <taxon>Ascomycota</taxon>
        <taxon>Pezizomycotina</taxon>
        <taxon>Leotiomycetes</taxon>
        <taxon>Leotiomycetes incertae sedis</taxon>
        <taxon>Scytalidium</taxon>
    </lineage>
</organism>
<dbReference type="AlphaFoldDB" id="A0A3E2H6U1"/>
<evidence type="ECO:0000313" key="2">
    <source>
        <dbReference type="EMBL" id="RFU29078.1"/>
    </source>
</evidence>
<keyword evidence="3" id="KW-1185">Reference proteome</keyword>
<dbReference type="OrthoDB" id="3443855at2759"/>